<proteinExistence type="predicted"/>
<feature type="region of interest" description="Disordered" evidence="1">
    <location>
        <begin position="81"/>
        <end position="141"/>
    </location>
</feature>
<evidence type="ECO:0000256" key="1">
    <source>
        <dbReference type="SAM" id="MobiDB-lite"/>
    </source>
</evidence>
<dbReference type="EMBL" id="LAZR01063004">
    <property type="protein sequence ID" value="KKK60367.1"/>
    <property type="molecule type" value="Genomic_DNA"/>
</dbReference>
<gene>
    <name evidence="2" type="ORF">LCGC14_3025050</name>
</gene>
<evidence type="ECO:0000313" key="2">
    <source>
        <dbReference type="EMBL" id="KKK60367.1"/>
    </source>
</evidence>
<feature type="non-terminal residue" evidence="2">
    <location>
        <position position="1"/>
    </location>
</feature>
<protein>
    <submittedName>
        <fullName evidence="2">Uncharacterized protein</fullName>
    </submittedName>
</protein>
<feature type="compositionally biased region" description="Polar residues" evidence="1">
    <location>
        <begin position="104"/>
        <end position="113"/>
    </location>
</feature>
<dbReference type="AlphaFoldDB" id="A0A0F8WU16"/>
<comment type="caution">
    <text evidence="2">The sequence shown here is derived from an EMBL/GenBank/DDBJ whole genome shotgun (WGS) entry which is preliminary data.</text>
</comment>
<reference evidence="2" key="1">
    <citation type="journal article" date="2015" name="Nature">
        <title>Complex archaea that bridge the gap between prokaryotes and eukaryotes.</title>
        <authorList>
            <person name="Spang A."/>
            <person name="Saw J.H."/>
            <person name="Jorgensen S.L."/>
            <person name="Zaremba-Niedzwiedzka K."/>
            <person name="Martijn J."/>
            <person name="Lind A.E."/>
            <person name="van Eijk R."/>
            <person name="Schleper C."/>
            <person name="Guy L."/>
            <person name="Ettema T.J."/>
        </authorList>
    </citation>
    <scope>NUCLEOTIDE SEQUENCE</scope>
</reference>
<accession>A0A0F8WU16</accession>
<name>A0A0F8WU16_9ZZZZ</name>
<sequence>SLTKRFNALIKARVRQLFPNKSAAKARLEKFNITIGQPLFTFRDDVHGPILIKIMDEMAAANIPVSPLVIADLDLDKFRAGPSRNIRPAPRDQPVQGPLPSGATLDTVQTAPTVDTPINDPRLPDPTPLPEGQPGTLDGRPVVIRNGVWVEDR</sequence>
<organism evidence="2">
    <name type="scientific">marine sediment metagenome</name>
    <dbReference type="NCBI Taxonomy" id="412755"/>
    <lineage>
        <taxon>unclassified sequences</taxon>
        <taxon>metagenomes</taxon>
        <taxon>ecological metagenomes</taxon>
    </lineage>
</organism>